<proteinExistence type="predicted"/>
<protein>
    <recommendedName>
        <fullName evidence="5">DNA modification methylase</fullName>
    </recommendedName>
</protein>
<keyword evidence="4" id="KW-1185">Reference proteome</keyword>
<evidence type="ECO:0000313" key="4">
    <source>
        <dbReference type="Proteomes" id="UP000675163"/>
    </source>
</evidence>
<comment type="caution">
    <text evidence="3">The sequence shown here is derived from an EMBL/GenBank/DDBJ whole genome shotgun (WGS) entry which is preliminary data.</text>
</comment>
<evidence type="ECO:0000313" key="3">
    <source>
        <dbReference type="EMBL" id="MBP1327047.1"/>
    </source>
</evidence>
<dbReference type="PROSITE" id="PS51257">
    <property type="entry name" value="PROKAR_LIPOPROTEIN"/>
    <property type="match status" value="1"/>
</dbReference>
<dbReference type="AlphaFoldDB" id="A0A940T4B0"/>
<feature type="region of interest" description="Disordered" evidence="1">
    <location>
        <begin position="168"/>
        <end position="202"/>
    </location>
</feature>
<keyword evidence="2" id="KW-0732">Signal</keyword>
<feature type="compositionally biased region" description="Low complexity" evidence="1">
    <location>
        <begin position="171"/>
        <end position="182"/>
    </location>
</feature>
<reference evidence="3" key="1">
    <citation type="submission" date="2021-02" db="EMBL/GenBank/DDBJ databases">
        <title>Sequencing the genomes of 1000 actinobacteria strains.</title>
        <authorList>
            <person name="Klenk H.-P."/>
        </authorList>
    </citation>
    <scope>NUCLEOTIDE SEQUENCE</scope>
    <source>
        <strain evidence="3">DSM 22850</strain>
    </source>
</reference>
<dbReference type="EMBL" id="JAFIDA010000001">
    <property type="protein sequence ID" value="MBP1327047.1"/>
    <property type="molecule type" value="Genomic_DNA"/>
</dbReference>
<evidence type="ECO:0000256" key="2">
    <source>
        <dbReference type="SAM" id="SignalP"/>
    </source>
</evidence>
<feature type="compositionally biased region" description="Basic and acidic residues" evidence="1">
    <location>
        <begin position="187"/>
        <end position="202"/>
    </location>
</feature>
<dbReference type="Proteomes" id="UP000675163">
    <property type="component" value="Unassembled WGS sequence"/>
</dbReference>
<accession>A0A940T4B0</accession>
<evidence type="ECO:0000256" key="1">
    <source>
        <dbReference type="SAM" id="MobiDB-lite"/>
    </source>
</evidence>
<name>A0A940T4B0_9MICO</name>
<dbReference type="RefSeq" id="WP_209705857.1">
    <property type="nucleotide sequence ID" value="NZ_JAFIDA010000001.1"/>
</dbReference>
<feature type="signal peptide" evidence="2">
    <location>
        <begin position="1"/>
        <end position="25"/>
    </location>
</feature>
<sequence length="202" mass="20927">MKIRIASSIALAAALALGATGCSLIAPQGTLEPYAPSDGVEVTIEGVDVRNLMLIADESGENFNVVFTAYNRTGADSDVTMTFVTEDSETASASFVLPEGTTAFGNPAAPETPVLVSIPDLVIGSTINAYFQVEGAAEAEHKVPVLDGTLAEYQDYVLPADFSKSADTTKAELQAAAEEAAASQSKIGDDTKGEETDEKSAN</sequence>
<feature type="chain" id="PRO_5037002446" description="DNA modification methylase" evidence="2">
    <location>
        <begin position="26"/>
        <end position="202"/>
    </location>
</feature>
<gene>
    <name evidence="3" type="ORF">JOF28_002279</name>
</gene>
<organism evidence="3 4">
    <name type="scientific">Leucobacter exalbidus</name>
    <dbReference type="NCBI Taxonomy" id="662960"/>
    <lineage>
        <taxon>Bacteria</taxon>
        <taxon>Bacillati</taxon>
        <taxon>Actinomycetota</taxon>
        <taxon>Actinomycetes</taxon>
        <taxon>Micrococcales</taxon>
        <taxon>Microbacteriaceae</taxon>
        <taxon>Leucobacter</taxon>
    </lineage>
</organism>
<evidence type="ECO:0008006" key="5">
    <source>
        <dbReference type="Google" id="ProtNLM"/>
    </source>
</evidence>